<dbReference type="STRING" id="253628.A0A0D1XTR2"/>
<dbReference type="InterPro" id="IPR011057">
    <property type="entry name" value="Mss4-like_sf"/>
</dbReference>
<dbReference type="RefSeq" id="XP_016216025.1">
    <property type="nucleotide sequence ID" value="XM_016356502.1"/>
</dbReference>
<dbReference type="PANTHER" id="PTHR33337">
    <property type="entry name" value="GFA DOMAIN-CONTAINING PROTEIN"/>
    <property type="match status" value="1"/>
</dbReference>
<reference evidence="6 7" key="1">
    <citation type="submission" date="2015-01" db="EMBL/GenBank/DDBJ databases">
        <title>The Genome Sequence of Ochroconis gallopava CBS43764.</title>
        <authorList>
            <consortium name="The Broad Institute Genomics Platform"/>
            <person name="Cuomo C."/>
            <person name="de Hoog S."/>
            <person name="Gorbushina A."/>
            <person name="Stielow B."/>
            <person name="Teixiera M."/>
            <person name="Abouelleil A."/>
            <person name="Chapman S.B."/>
            <person name="Priest M."/>
            <person name="Young S.K."/>
            <person name="Wortman J."/>
            <person name="Nusbaum C."/>
            <person name="Birren B."/>
        </authorList>
    </citation>
    <scope>NUCLEOTIDE SEQUENCE [LARGE SCALE GENOMIC DNA]</scope>
    <source>
        <strain evidence="6 7">CBS 43764</strain>
    </source>
</reference>
<dbReference type="GO" id="GO:0046872">
    <property type="term" value="F:metal ion binding"/>
    <property type="evidence" value="ECO:0007669"/>
    <property type="project" value="UniProtKB-KW"/>
</dbReference>
<accession>A0A0D1XTR2</accession>
<dbReference type="EMBL" id="KN847536">
    <property type="protein sequence ID" value="KIW06156.1"/>
    <property type="molecule type" value="Genomic_DNA"/>
</dbReference>
<name>A0A0D1XTR2_9PEZI</name>
<sequence length="140" mass="14986">MSTCFKGSCSCVAITVQVDGEPSMVALCHCLNCQKTTGSTYSMNWVLPRCAFKVLSSAPVTYEALGDSGSPALRRFCGTCSSTMWTESSRFPDMVVLKAGILDEGGLARFTPSAETFTSRKPKWVNEVAGAVQCLEAFSS</sequence>
<keyword evidence="3" id="KW-0862">Zinc</keyword>
<comment type="similarity">
    <text evidence="1">Belongs to the Gfa family.</text>
</comment>
<evidence type="ECO:0000256" key="1">
    <source>
        <dbReference type="ARBA" id="ARBA00005495"/>
    </source>
</evidence>
<dbReference type="HOGENOM" id="CLU_055491_3_2_1"/>
<keyword evidence="7" id="KW-1185">Reference proteome</keyword>
<evidence type="ECO:0000256" key="3">
    <source>
        <dbReference type="ARBA" id="ARBA00022833"/>
    </source>
</evidence>
<dbReference type="Gene3D" id="3.90.1590.10">
    <property type="entry name" value="glutathione-dependent formaldehyde- activating enzyme (gfa)"/>
    <property type="match status" value="1"/>
</dbReference>
<evidence type="ECO:0000313" key="7">
    <source>
        <dbReference type="Proteomes" id="UP000053259"/>
    </source>
</evidence>
<keyword evidence="2" id="KW-0479">Metal-binding</keyword>
<evidence type="ECO:0000256" key="4">
    <source>
        <dbReference type="ARBA" id="ARBA00023239"/>
    </source>
</evidence>
<dbReference type="Proteomes" id="UP000053259">
    <property type="component" value="Unassembled WGS sequence"/>
</dbReference>
<feature type="domain" description="CENP-V/GFA" evidence="5">
    <location>
        <begin position="5"/>
        <end position="118"/>
    </location>
</feature>
<dbReference type="OrthoDB" id="406544at2759"/>
<dbReference type="AlphaFoldDB" id="A0A0D1XTR2"/>
<evidence type="ECO:0000313" key="6">
    <source>
        <dbReference type="EMBL" id="KIW06156.1"/>
    </source>
</evidence>
<dbReference type="SUPFAM" id="SSF51316">
    <property type="entry name" value="Mss4-like"/>
    <property type="match status" value="1"/>
</dbReference>
<dbReference type="InParanoid" id="A0A0D1XTR2"/>
<keyword evidence="4" id="KW-0456">Lyase</keyword>
<dbReference type="GeneID" id="27311291"/>
<proteinExistence type="inferred from homology"/>
<organism evidence="6 7">
    <name type="scientific">Verruconis gallopava</name>
    <dbReference type="NCBI Taxonomy" id="253628"/>
    <lineage>
        <taxon>Eukaryota</taxon>
        <taxon>Fungi</taxon>
        <taxon>Dikarya</taxon>
        <taxon>Ascomycota</taxon>
        <taxon>Pezizomycotina</taxon>
        <taxon>Dothideomycetes</taxon>
        <taxon>Pleosporomycetidae</taxon>
        <taxon>Venturiales</taxon>
        <taxon>Sympoventuriaceae</taxon>
        <taxon>Verruconis</taxon>
    </lineage>
</organism>
<evidence type="ECO:0000259" key="5">
    <source>
        <dbReference type="PROSITE" id="PS51891"/>
    </source>
</evidence>
<gene>
    <name evidence="6" type="ORF">PV09_03318</name>
</gene>
<dbReference type="PANTHER" id="PTHR33337:SF40">
    <property type="entry name" value="CENP-V_GFA DOMAIN-CONTAINING PROTEIN-RELATED"/>
    <property type="match status" value="1"/>
</dbReference>
<dbReference type="GO" id="GO:0016846">
    <property type="term" value="F:carbon-sulfur lyase activity"/>
    <property type="evidence" value="ECO:0007669"/>
    <property type="project" value="InterPro"/>
</dbReference>
<dbReference type="PROSITE" id="PS51891">
    <property type="entry name" value="CENP_V_GFA"/>
    <property type="match status" value="1"/>
</dbReference>
<protein>
    <recommendedName>
        <fullName evidence="5">CENP-V/GFA domain-containing protein</fullName>
    </recommendedName>
</protein>
<dbReference type="VEuPathDB" id="FungiDB:PV09_03318"/>
<dbReference type="InterPro" id="IPR006913">
    <property type="entry name" value="CENP-V/GFA"/>
</dbReference>
<dbReference type="Pfam" id="PF04828">
    <property type="entry name" value="GFA"/>
    <property type="match status" value="1"/>
</dbReference>
<evidence type="ECO:0000256" key="2">
    <source>
        <dbReference type="ARBA" id="ARBA00022723"/>
    </source>
</evidence>